<sequence length="179" mass="19459">MKSKILILLSFTLIILGMGTASVSAESSTITKSSKKITAYRKHEVSSKKVVKKETEKEQIAEEAVVYSPNTYPIGQCTWGVKELAPWAGNNWGNANDWASSAVSEGFTVETTPKVGAILVWSDGGYGHVAFVTEVGEDGLIQVQESNYAGNMTINNYRGWFNPNDGVTPGIVSYIYPKN</sequence>
<gene>
    <name evidence="3" type="ORF">SAMN02910293_01559</name>
</gene>
<protein>
    <submittedName>
        <fullName evidence="3">CHAP domain-containing protein</fullName>
    </submittedName>
</protein>
<feature type="chain" id="PRO_5038924518" evidence="1">
    <location>
        <begin position="26"/>
        <end position="179"/>
    </location>
</feature>
<evidence type="ECO:0000259" key="2">
    <source>
        <dbReference type="PROSITE" id="PS50911"/>
    </source>
</evidence>
<feature type="domain" description="Peptidase C51" evidence="2">
    <location>
        <begin position="52"/>
        <end position="176"/>
    </location>
</feature>
<evidence type="ECO:0000313" key="3">
    <source>
        <dbReference type="EMBL" id="SDB31499.1"/>
    </source>
</evidence>
<dbReference type="RefSeq" id="WP_018164912.1">
    <property type="nucleotide sequence ID" value="NZ_FMXP01000021.1"/>
</dbReference>
<dbReference type="Gene3D" id="3.90.1720.10">
    <property type="entry name" value="endopeptidase domain like (from Nostoc punctiforme)"/>
    <property type="match status" value="1"/>
</dbReference>
<accession>A0A1G6CF24</accession>
<evidence type="ECO:0000256" key="1">
    <source>
        <dbReference type="SAM" id="SignalP"/>
    </source>
</evidence>
<keyword evidence="1" id="KW-0732">Signal</keyword>
<feature type="signal peptide" evidence="1">
    <location>
        <begin position="1"/>
        <end position="25"/>
    </location>
</feature>
<dbReference type="Proteomes" id="UP000182508">
    <property type="component" value="Unassembled WGS sequence"/>
</dbReference>
<dbReference type="Pfam" id="PF05257">
    <property type="entry name" value="CHAP"/>
    <property type="match status" value="1"/>
</dbReference>
<dbReference type="AlphaFoldDB" id="A0A1G6CF24"/>
<dbReference type="SUPFAM" id="SSF54001">
    <property type="entry name" value="Cysteine proteinases"/>
    <property type="match status" value="1"/>
</dbReference>
<evidence type="ECO:0000313" key="4">
    <source>
        <dbReference type="Proteomes" id="UP000182508"/>
    </source>
</evidence>
<dbReference type="PROSITE" id="PS50911">
    <property type="entry name" value="CHAP"/>
    <property type="match status" value="1"/>
</dbReference>
<dbReference type="InterPro" id="IPR038765">
    <property type="entry name" value="Papain-like_cys_pep_sf"/>
</dbReference>
<dbReference type="EMBL" id="FMXP01000021">
    <property type="protein sequence ID" value="SDB31499.1"/>
    <property type="molecule type" value="Genomic_DNA"/>
</dbReference>
<keyword evidence="4" id="KW-1185">Reference proteome</keyword>
<proteinExistence type="predicted"/>
<organism evidence="3 4">
    <name type="scientific">Streptococcus henryi</name>
    <dbReference type="NCBI Taxonomy" id="439219"/>
    <lineage>
        <taxon>Bacteria</taxon>
        <taxon>Bacillati</taxon>
        <taxon>Bacillota</taxon>
        <taxon>Bacilli</taxon>
        <taxon>Lactobacillales</taxon>
        <taxon>Streptococcaceae</taxon>
        <taxon>Streptococcus</taxon>
    </lineage>
</organism>
<name>A0A1G6CF24_9STRE</name>
<dbReference type="eggNOG" id="COG3942">
    <property type="taxonomic scope" value="Bacteria"/>
</dbReference>
<dbReference type="InterPro" id="IPR007921">
    <property type="entry name" value="CHAP_dom"/>
</dbReference>
<dbReference type="STRING" id="439219.SAMN02910293_01559"/>
<reference evidence="3 4" key="1">
    <citation type="submission" date="2016-10" db="EMBL/GenBank/DDBJ databases">
        <authorList>
            <person name="de Groot N.N."/>
        </authorList>
    </citation>
    <scope>NUCLEOTIDE SEQUENCE [LARGE SCALE GENOMIC DNA]</scope>
    <source>
        <strain evidence="3 4">A-4</strain>
    </source>
</reference>